<evidence type="ECO:0000313" key="1">
    <source>
        <dbReference type="EMBL" id="KAJ7527959.1"/>
    </source>
</evidence>
<organism evidence="1 2">
    <name type="scientific">Diphasiastrum complanatum</name>
    <name type="common">Issler's clubmoss</name>
    <name type="synonym">Lycopodium complanatum</name>
    <dbReference type="NCBI Taxonomy" id="34168"/>
    <lineage>
        <taxon>Eukaryota</taxon>
        <taxon>Viridiplantae</taxon>
        <taxon>Streptophyta</taxon>
        <taxon>Embryophyta</taxon>
        <taxon>Tracheophyta</taxon>
        <taxon>Lycopodiopsida</taxon>
        <taxon>Lycopodiales</taxon>
        <taxon>Lycopodiaceae</taxon>
        <taxon>Lycopodioideae</taxon>
        <taxon>Diphasiastrum</taxon>
    </lineage>
</organism>
<dbReference type="Proteomes" id="UP001162992">
    <property type="component" value="Chromosome 16"/>
</dbReference>
<sequence length="514" mass="58020">MVLNWLWAGAASTIVVTILTITALLLVLRSGRSRHKLPPGPIQWPIMGSLLSVGFEHRYRTFAKLAKSYGPLLYVRLGMVDTIVVSSPELAKDVLKIHDAQWSSRPYCAAGKYIGFDFHSLDFAPNGPHWRHLRKLCVAELFSPTRLNMHGGIRREEVLHMVGWLAEACQTGEAINVRNVCDNVIGNIICRMLFGKNYYSANDPVSQEMQSFMADVREAMVLIGALALADIIPALDRFDLQGYNKRFKTISQRLERMYKLIIEDHEQGKKNGQTDKHTKDFIDVLLSLEGDSKLSEKSLMGLMTDVLLFGIDITPTAIEWVMTELIRNPQVLRKAQKEIDSVVGKERLVEESDLQNLPYLQAIVKETLRLHPPVPVTDPHYNEVPVELGGYQIPPGFVMFVNIWALGRDETLWKHPLEFLPERFLESEINVHGNHFQLLPFSSGRRKCPAAGMALLKTHHTVAVLIHAFDWAPPQEQNPQDINIDEGVGVIAFKKIPLLANAKSRLPEEVIKAR</sequence>
<gene>
    <name evidence="1" type="ORF">O6H91_16G078300</name>
</gene>
<name>A0ACC2BDV7_DIPCM</name>
<evidence type="ECO:0000313" key="2">
    <source>
        <dbReference type="Proteomes" id="UP001162992"/>
    </source>
</evidence>
<proteinExistence type="predicted"/>
<reference evidence="2" key="1">
    <citation type="journal article" date="2024" name="Proc. Natl. Acad. Sci. U.S.A.">
        <title>Extraordinary preservation of gene collinearity over three hundred million years revealed in homosporous lycophytes.</title>
        <authorList>
            <person name="Li C."/>
            <person name="Wickell D."/>
            <person name="Kuo L.Y."/>
            <person name="Chen X."/>
            <person name="Nie B."/>
            <person name="Liao X."/>
            <person name="Peng D."/>
            <person name="Ji J."/>
            <person name="Jenkins J."/>
            <person name="Williams M."/>
            <person name="Shu S."/>
            <person name="Plott C."/>
            <person name="Barry K."/>
            <person name="Rajasekar S."/>
            <person name="Grimwood J."/>
            <person name="Han X."/>
            <person name="Sun S."/>
            <person name="Hou Z."/>
            <person name="He W."/>
            <person name="Dai G."/>
            <person name="Sun C."/>
            <person name="Schmutz J."/>
            <person name="Leebens-Mack J.H."/>
            <person name="Li F.W."/>
            <person name="Wang L."/>
        </authorList>
    </citation>
    <scope>NUCLEOTIDE SEQUENCE [LARGE SCALE GENOMIC DNA]</scope>
    <source>
        <strain evidence="2">cv. PW_Plant_1</strain>
    </source>
</reference>
<protein>
    <submittedName>
        <fullName evidence="1">Uncharacterized protein</fullName>
    </submittedName>
</protein>
<comment type="caution">
    <text evidence="1">The sequence shown here is derived from an EMBL/GenBank/DDBJ whole genome shotgun (WGS) entry which is preliminary data.</text>
</comment>
<dbReference type="EMBL" id="CM055107">
    <property type="protein sequence ID" value="KAJ7527959.1"/>
    <property type="molecule type" value="Genomic_DNA"/>
</dbReference>
<keyword evidence="2" id="KW-1185">Reference proteome</keyword>
<accession>A0ACC2BDV7</accession>